<evidence type="ECO:0000313" key="2">
    <source>
        <dbReference type="Proteomes" id="UP000177111"/>
    </source>
</evidence>
<accession>A0A1F8H159</accession>
<name>A0A1F8H159_9BACT</name>
<comment type="caution">
    <text evidence="1">The sequence shown here is derived from an EMBL/GenBank/DDBJ whole genome shotgun (WGS) entry which is preliminary data.</text>
</comment>
<protein>
    <submittedName>
        <fullName evidence="1">Uncharacterized protein</fullName>
    </submittedName>
</protein>
<dbReference type="AlphaFoldDB" id="A0A1F8H159"/>
<gene>
    <name evidence="1" type="ORF">A3I96_01145</name>
</gene>
<dbReference type="Proteomes" id="UP000177111">
    <property type="component" value="Unassembled WGS sequence"/>
</dbReference>
<reference evidence="1 2" key="1">
    <citation type="journal article" date="2016" name="Nat. Commun.">
        <title>Thousands of microbial genomes shed light on interconnected biogeochemical processes in an aquifer system.</title>
        <authorList>
            <person name="Anantharaman K."/>
            <person name="Brown C.T."/>
            <person name="Hug L.A."/>
            <person name="Sharon I."/>
            <person name="Castelle C.J."/>
            <person name="Probst A.J."/>
            <person name="Thomas B.C."/>
            <person name="Singh A."/>
            <person name="Wilkins M.J."/>
            <person name="Karaoz U."/>
            <person name="Brodie E.L."/>
            <person name="Williams K.H."/>
            <person name="Hubbard S.S."/>
            <person name="Banfield J.F."/>
        </authorList>
    </citation>
    <scope>NUCLEOTIDE SEQUENCE [LARGE SCALE GENOMIC DNA]</scope>
</reference>
<organism evidence="1 2">
    <name type="scientific">Candidatus Yanofskybacteria bacterium RIFCSPLOWO2_02_FULL_44_18</name>
    <dbReference type="NCBI Taxonomy" id="1802705"/>
    <lineage>
        <taxon>Bacteria</taxon>
        <taxon>Candidatus Yanofskyibacteriota</taxon>
    </lineage>
</organism>
<dbReference type="EMBL" id="MGKT01000002">
    <property type="protein sequence ID" value="OGN31423.1"/>
    <property type="molecule type" value="Genomic_DNA"/>
</dbReference>
<evidence type="ECO:0000313" key="1">
    <source>
        <dbReference type="EMBL" id="OGN31423.1"/>
    </source>
</evidence>
<sequence>MIFHLVYANLGQFFGGLVFRTRVISDDVPYNSIGEDEQAIIERAMRFFCTQHYIFYPCEFFHDTASLRTISEMQFIEEYRCNLHYPDLKKQKHFPSGIKIIVAKISYGFIDRVINSIHAPGKVSGYHILFWPLNAHNAPSITDWRLSFTIHELESAIKIGLQDFMTKRLLEKMEDALEVEHLILESAYEPSPSTA</sequence>
<proteinExistence type="predicted"/>